<evidence type="ECO:0000313" key="3">
    <source>
        <dbReference type="Proteomes" id="UP000683421"/>
    </source>
</evidence>
<feature type="signal peptide" evidence="1">
    <location>
        <begin position="1"/>
        <end position="21"/>
    </location>
</feature>
<dbReference type="PANTHER" id="PTHR36573:SF1">
    <property type="entry name" value="INTERMEMBRANE PHOSPHOLIPID TRANSPORT SYSTEM BINDING PROTEIN MLAC"/>
    <property type="match status" value="1"/>
</dbReference>
<dbReference type="AlphaFoldDB" id="A0AAJ4NPA4"/>
<dbReference type="PANTHER" id="PTHR36573">
    <property type="entry name" value="INTERMEMBRANE PHOSPHOLIPID TRANSPORT SYSTEM BINDING PROTEIN MLAC"/>
    <property type="match status" value="1"/>
</dbReference>
<sequence>MLRKISILFMIMVLTISSAWAIENPVDMLNRTIVKTQDKLIKNAEEYKQDPYKLLRLVDAEIIPIVAPKVIAQLVVGTPKWKQATPEEQKQFIRSATEMLAFMYAKNVAYAGKYKLTLFPFTKDDNSWEKKPIVVVNGKITNIDNNQSSDFAVKMFQKDNQWHIYDFDVAGVSILRTYQQQFAAYKTVPEMTEAAKKVTQKIKEKTYPKLLDKNYNLQSIE</sequence>
<keyword evidence="1" id="KW-0732">Signal</keyword>
<accession>A0AAJ4NPA4</accession>
<dbReference type="KEGG" id="fsr:KQR59_01615"/>
<dbReference type="EMBL" id="CP076680">
    <property type="protein sequence ID" value="QWU99604.1"/>
    <property type="molecule type" value="Genomic_DNA"/>
</dbReference>
<protein>
    <submittedName>
        <fullName evidence="2">ABC transporter substrate-binding protein</fullName>
    </submittedName>
</protein>
<reference evidence="2 3" key="1">
    <citation type="submission" date="2021-06" db="EMBL/GenBank/DDBJ databases">
        <title>Ulceroglandular infection and bacteremia caused by Francisella salimarina in an immunocompromised patient, France.</title>
        <authorList>
            <person name="Hennebique A."/>
            <person name="Caspar Y."/>
            <person name="Maurin M."/>
            <person name="Boisset S."/>
            <person name="Pelloux I."/>
            <person name="Gallego-Hernanz M.P."/>
            <person name="Burucoa C."/>
            <person name="Cazenave-Roblot F."/>
            <person name="Plouzeau C."/>
            <person name="Rammaert B."/>
        </authorList>
    </citation>
    <scope>NUCLEOTIDE SEQUENCE [LARGE SCALE GENOMIC DNA]</scope>
    <source>
        <strain evidence="2 3">CHUGA-F75</strain>
    </source>
</reference>
<gene>
    <name evidence="2" type="ORF">KQR59_01615</name>
</gene>
<keyword evidence="3" id="KW-1185">Reference proteome</keyword>
<evidence type="ECO:0000313" key="2">
    <source>
        <dbReference type="EMBL" id="QWU99604.1"/>
    </source>
</evidence>
<proteinExistence type="predicted"/>
<name>A0AAJ4NPA4_9GAMM</name>
<dbReference type="Pfam" id="PF05494">
    <property type="entry name" value="MlaC"/>
    <property type="match status" value="1"/>
</dbReference>
<feature type="chain" id="PRO_5042605188" evidence="1">
    <location>
        <begin position="22"/>
        <end position="221"/>
    </location>
</feature>
<organism evidence="2 3">
    <name type="scientific">Francisella salimarina</name>
    <dbReference type="NCBI Taxonomy" id="2599927"/>
    <lineage>
        <taxon>Bacteria</taxon>
        <taxon>Pseudomonadati</taxon>
        <taxon>Pseudomonadota</taxon>
        <taxon>Gammaproteobacteria</taxon>
        <taxon>Thiotrichales</taxon>
        <taxon>Francisellaceae</taxon>
        <taxon>Francisella</taxon>
    </lineage>
</organism>
<dbReference type="RefSeq" id="WP_216692339.1">
    <property type="nucleotide sequence ID" value="NZ_CP076680.1"/>
</dbReference>
<evidence type="ECO:0000256" key="1">
    <source>
        <dbReference type="SAM" id="SignalP"/>
    </source>
</evidence>
<dbReference type="InterPro" id="IPR008869">
    <property type="entry name" value="MlaC/ttg2D"/>
</dbReference>
<dbReference type="Proteomes" id="UP000683421">
    <property type="component" value="Chromosome"/>
</dbReference>